<proteinExistence type="inferred from homology"/>
<name>A0A5N5D8D4_9PEZI</name>
<comment type="caution">
    <text evidence="14">The sequence shown here is derived from an EMBL/GenBank/DDBJ whole genome shotgun (WGS) entry which is preliminary data.</text>
</comment>
<evidence type="ECO:0000259" key="13">
    <source>
        <dbReference type="PROSITE" id="PS50011"/>
    </source>
</evidence>
<keyword evidence="5 8" id="KW-0067">ATP-binding</keyword>
<keyword evidence="4 10" id="KW-0418">Kinase</keyword>
<dbReference type="FunFam" id="3.30.200.20:FF:000088">
    <property type="entry name" value="Casein kinase II subunit alpha"/>
    <property type="match status" value="1"/>
</dbReference>
<keyword evidence="1 9" id="KW-0723">Serine/threonine-protein kinase</keyword>
<dbReference type="EC" id="2.7.11.1" evidence="10"/>
<dbReference type="PROSITE" id="PS50011">
    <property type="entry name" value="PROTEIN_KINASE_DOM"/>
    <property type="match status" value="1"/>
</dbReference>
<dbReference type="Gene3D" id="1.10.510.10">
    <property type="entry name" value="Transferase(Phosphotransferase) domain 1"/>
    <property type="match status" value="1"/>
</dbReference>
<dbReference type="SUPFAM" id="SSF56112">
    <property type="entry name" value="Protein kinase-like (PK-like)"/>
    <property type="match status" value="1"/>
</dbReference>
<evidence type="ECO:0000256" key="3">
    <source>
        <dbReference type="ARBA" id="ARBA00022741"/>
    </source>
</evidence>
<dbReference type="GO" id="GO:0006974">
    <property type="term" value="P:DNA damage response"/>
    <property type="evidence" value="ECO:0007669"/>
    <property type="project" value="TreeGrafter"/>
</dbReference>
<evidence type="ECO:0000256" key="12">
    <source>
        <dbReference type="SAM" id="Phobius"/>
    </source>
</evidence>
<feature type="transmembrane region" description="Helical" evidence="12">
    <location>
        <begin position="59"/>
        <end position="79"/>
    </location>
</feature>
<dbReference type="InterPro" id="IPR045216">
    <property type="entry name" value="CK2_alpha"/>
</dbReference>
<feature type="region of interest" description="Disordered" evidence="11">
    <location>
        <begin position="16"/>
        <end position="51"/>
    </location>
</feature>
<comment type="function">
    <text evidence="10">Catalytic subunit of a constitutively active serine/threonine-protein kinase complex that phosphorylates a large number of substrates containing acidic residues C-terminal to the phosphorylated serine or threonine.</text>
</comment>
<dbReference type="GO" id="GO:0004674">
    <property type="term" value="F:protein serine/threonine kinase activity"/>
    <property type="evidence" value="ECO:0007669"/>
    <property type="project" value="UniProtKB-UniRule"/>
</dbReference>
<dbReference type="GO" id="GO:0005829">
    <property type="term" value="C:cytosol"/>
    <property type="evidence" value="ECO:0007669"/>
    <property type="project" value="TreeGrafter"/>
</dbReference>
<comment type="catalytic activity">
    <reaction evidence="6 10">
        <text>L-threonyl-[protein] + ATP = O-phospho-L-threonyl-[protein] + ADP + H(+)</text>
        <dbReference type="Rhea" id="RHEA:46608"/>
        <dbReference type="Rhea" id="RHEA-COMP:11060"/>
        <dbReference type="Rhea" id="RHEA-COMP:11605"/>
        <dbReference type="ChEBI" id="CHEBI:15378"/>
        <dbReference type="ChEBI" id="CHEBI:30013"/>
        <dbReference type="ChEBI" id="CHEBI:30616"/>
        <dbReference type="ChEBI" id="CHEBI:61977"/>
        <dbReference type="ChEBI" id="CHEBI:456216"/>
        <dbReference type="EC" id="2.7.11.1"/>
    </reaction>
</comment>
<sequence>MPRLLRWARQLWPEAPSYRDAGDRGPGPAIVKTAATTTSNHSPPAVAQPPRARVSSTTAAFAFAVAVAVFAASVSLTLYPKSPQNTARVSELRVENIDPAPSMARVYADVNANMPRSYWDYDSVNISWGVLENYEVVRKIGRGKYSEVFEGINIVNYQKCVIKVLKPVKKKKIKREIKILQNLSGGPNIVALLDVVRDNQSKTPSLIFEYVNNTDFRSLYPKFQDYDVRFYIFELLKALDFCHSKGIMHRDVKPHNVMIDHEKRKLRLIDWGLAEFYHAGTEYNVRVASRYFKGPELLVDFQEYDYSLDMWSLGAMFASMIFRKEPFFHGNSNSDQLVKIAKVLGTEDLFDYLDKYDIELDAQYDDILGRFPKKSWHSFINAENQRFVSNDAIDFLDKLLRYDHQERLTAKEAMAHPYFNPVRQACMQNNTSSS</sequence>
<protein>
    <recommendedName>
        <fullName evidence="10">Casein kinase II subunit alpha</fullName>
        <shortName evidence="10">CK II alpha</shortName>
        <ecNumber evidence="10">2.7.11.1</ecNumber>
    </recommendedName>
</protein>
<dbReference type="GO" id="GO:0006359">
    <property type="term" value="P:regulation of transcription by RNA polymerase III"/>
    <property type="evidence" value="ECO:0007669"/>
    <property type="project" value="TreeGrafter"/>
</dbReference>
<evidence type="ECO:0000256" key="5">
    <source>
        <dbReference type="ARBA" id="ARBA00022840"/>
    </source>
</evidence>
<evidence type="ECO:0000256" key="11">
    <source>
        <dbReference type="SAM" id="MobiDB-lite"/>
    </source>
</evidence>
<dbReference type="InterPro" id="IPR000719">
    <property type="entry name" value="Prot_kinase_dom"/>
</dbReference>
<comment type="catalytic activity">
    <reaction evidence="7 10">
        <text>L-seryl-[protein] + ATP = O-phospho-L-seryl-[protein] + ADP + H(+)</text>
        <dbReference type="Rhea" id="RHEA:17989"/>
        <dbReference type="Rhea" id="RHEA-COMP:9863"/>
        <dbReference type="Rhea" id="RHEA-COMP:11604"/>
        <dbReference type="ChEBI" id="CHEBI:15378"/>
        <dbReference type="ChEBI" id="CHEBI:29999"/>
        <dbReference type="ChEBI" id="CHEBI:30616"/>
        <dbReference type="ChEBI" id="CHEBI:83421"/>
        <dbReference type="ChEBI" id="CHEBI:456216"/>
        <dbReference type="EC" id="2.7.11.1"/>
    </reaction>
</comment>
<gene>
    <name evidence="14" type="primary">cka</name>
    <name evidence="14" type="ORF">DBV05_g7281</name>
</gene>
<evidence type="ECO:0000256" key="9">
    <source>
        <dbReference type="RuleBase" id="RU000304"/>
    </source>
</evidence>
<evidence type="ECO:0000256" key="6">
    <source>
        <dbReference type="ARBA" id="ARBA00047899"/>
    </source>
</evidence>
<feature type="domain" description="Protein kinase" evidence="13">
    <location>
        <begin position="134"/>
        <end position="419"/>
    </location>
</feature>
<evidence type="ECO:0000256" key="2">
    <source>
        <dbReference type="ARBA" id="ARBA00022679"/>
    </source>
</evidence>
<dbReference type="Gene3D" id="3.30.200.20">
    <property type="entry name" value="Phosphorylase Kinase, domain 1"/>
    <property type="match status" value="1"/>
</dbReference>
<dbReference type="Pfam" id="PF00069">
    <property type="entry name" value="Pkinase"/>
    <property type="match status" value="1"/>
</dbReference>
<keyword evidence="3 8" id="KW-0547">Nucleotide-binding</keyword>
<comment type="subunit">
    <text evidence="10">Heterotetramer.</text>
</comment>
<comment type="subcellular location">
    <subcellularLocation>
        <location evidence="10">Nucleus</location>
    </subcellularLocation>
</comment>
<comment type="similarity">
    <text evidence="10">Belongs to the protein kinase superfamily. Ser/Thr protein kinase family. CK2 subfamily.</text>
</comment>
<dbReference type="GO" id="GO:0006356">
    <property type="term" value="P:regulation of transcription by RNA polymerase I"/>
    <property type="evidence" value="ECO:0007669"/>
    <property type="project" value="TreeGrafter"/>
</dbReference>
<dbReference type="AlphaFoldDB" id="A0A5N5D8D4"/>
<keyword evidence="2 10" id="KW-0808">Transferase</keyword>
<dbReference type="InterPro" id="IPR017441">
    <property type="entry name" value="Protein_kinase_ATP_BS"/>
</dbReference>
<dbReference type="PANTHER" id="PTHR24054:SF0">
    <property type="entry name" value="CASEIN KINASE II SUBUNIT ALPHA"/>
    <property type="match status" value="1"/>
</dbReference>
<dbReference type="GO" id="GO:0106310">
    <property type="term" value="F:protein serine kinase activity"/>
    <property type="evidence" value="ECO:0007669"/>
    <property type="project" value="UniProtKB-UniRule"/>
</dbReference>
<feature type="binding site" evidence="8">
    <location>
        <position position="163"/>
    </location>
    <ligand>
        <name>ATP</name>
        <dbReference type="ChEBI" id="CHEBI:30616"/>
    </ligand>
</feature>
<dbReference type="FunFam" id="1.10.510.10:FF:000059">
    <property type="entry name" value="Casein kinase II subunit alpha"/>
    <property type="match status" value="1"/>
</dbReference>
<evidence type="ECO:0000313" key="14">
    <source>
        <dbReference type="EMBL" id="KAB2574018.1"/>
    </source>
</evidence>
<dbReference type="Proteomes" id="UP000325902">
    <property type="component" value="Unassembled WGS sequence"/>
</dbReference>
<dbReference type="InterPro" id="IPR008271">
    <property type="entry name" value="Ser/Thr_kinase_AS"/>
</dbReference>
<keyword evidence="12" id="KW-0812">Transmembrane</keyword>
<evidence type="ECO:0000256" key="1">
    <source>
        <dbReference type="ARBA" id="ARBA00022527"/>
    </source>
</evidence>
<keyword evidence="12" id="KW-1133">Transmembrane helix</keyword>
<evidence type="ECO:0000256" key="4">
    <source>
        <dbReference type="ARBA" id="ARBA00022777"/>
    </source>
</evidence>
<dbReference type="InterPro" id="IPR011009">
    <property type="entry name" value="Kinase-like_dom_sf"/>
</dbReference>
<keyword evidence="10" id="KW-0539">Nucleus</keyword>
<dbReference type="GO" id="GO:0005956">
    <property type="term" value="C:protein kinase CK2 complex"/>
    <property type="evidence" value="ECO:0007669"/>
    <property type="project" value="TreeGrafter"/>
</dbReference>
<evidence type="ECO:0000256" key="8">
    <source>
        <dbReference type="PROSITE-ProRule" id="PRU10141"/>
    </source>
</evidence>
<keyword evidence="15" id="KW-1185">Reference proteome</keyword>
<dbReference type="OrthoDB" id="10254671at2759"/>
<dbReference type="PANTHER" id="PTHR24054">
    <property type="entry name" value="CASEIN KINASE II SUBUNIT ALPHA"/>
    <property type="match status" value="1"/>
</dbReference>
<dbReference type="GO" id="GO:0005634">
    <property type="term" value="C:nucleus"/>
    <property type="evidence" value="ECO:0007669"/>
    <property type="project" value="UniProtKB-SubCell"/>
</dbReference>
<evidence type="ECO:0000256" key="7">
    <source>
        <dbReference type="ARBA" id="ARBA00048679"/>
    </source>
</evidence>
<evidence type="ECO:0000256" key="10">
    <source>
        <dbReference type="RuleBase" id="RU369118"/>
    </source>
</evidence>
<dbReference type="CDD" id="cd14132">
    <property type="entry name" value="STKc_CK2_alpha"/>
    <property type="match status" value="1"/>
</dbReference>
<dbReference type="SMART" id="SM00220">
    <property type="entry name" value="S_TKc"/>
    <property type="match status" value="1"/>
</dbReference>
<evidence type="ECO:0000313" key="15">
    <source>
        <dbReference type="Proteomes" id="UP000325902"/>
    </source>
</evidence>
<accession>A0A5N5D8D4</accession>
<dbReference type="GO" id="GO:0005524">
    <property type="term" value="F:ATP binding"/>
    <property type="evidence" value="ECO:0007669"/>
    <property type="project" value="UniProtKB-UniRule"/>
</dbReference>
<reference evidence="14 15" key="1">
    <citation type="journal article" date="2019" name="Sci. Rep.">
        <title>A multi-omics analysis of the grapevine pathogen Lasiodiplodia theobromae reveals that temperature affects the expression of virulence- and pathogenicity-related genes.</title>
        <authorList>
            <person name="Felix C."/>
            <person name="Meneses R."/>
            <person name="Goncalves M.F.M."/>
            <person name="Tilleman L."/>
            <person name="Duarte A.S."/>
            <person name="Jorrin-Novo J.V."/>
            <person name="Van de Peer Y."/>
            <person name="Deforce D."/>
            <person name="Van Nieuwerburgh F."/>
            <person name="Esteves A.C."/>
            <person name="Alves A."/>
        </authorList>
    </citation>
    <scope>NUCLEOTIDE SEQUENCE [LARGE SCALE GENOMIC DNA]</scope>
    <source>
        <strain evidence="14 15">LA-SOL3</strain>
    </source>
</reference>
<dbReference type="GO" id="GO:0051726">
    <property type="term" value="P:regulation of cell cycle"/>
    <property type="evidence" value="ECO:0007669"/>
    <property type="project" value="TreeGrafter"/>
</dbReference>
<dbReference type="EMBL" id="VCHE01000049">
    <property type="protein sequence ID" value="KAB2574018.1"/>
    <property type="molecule type" value="Genomic_DNA"/>
</dbReference>
<dbReference type="PROSITE" id="PS00108">
    <property type="entry name" value="PROTEIN_KINASE_ST"/>
    <property type="match status" value="1"/>
</dbReference>
<organism evidence="14 15">
    <name type="scientific">Lasiodiplodia theobromae</name>
    <dbReference type="NCBI Taxonomy" id="45133"/>
    <lineage>
        <taxon>Eukaryota</taxon>
        <taxon>Fungi</taxon>
        <taxon>Dikarya</taxon>
        <taxon>Ascomycota</taxon>
        <taxon>Pezizomycotina</taxon>
        <taxon>Dothideomycetes</taxon>
        <taxon>Dothideomycetes incertae sedis</taxon>
        <taxon>Botryosphaeriales</taxon>
        <taxon>Botryosphaeriaceae</taxon>
        <taxon>Lasiodiplodia</taxon>
    </lineage>
</organism>
<keyword evidence="12" id="KW-0472">Membrane</keyword>
<dbReference type="PROSITE" id="PS00107">
    <property type="entry name" value="PROTEIN_KINASE_ATP"/>
    <property type="match status" value="1"/>
</dbReference>